<accession>A0A6J5LE50</accession>
<evidence type="ECO:0000313" key="1">
    <source>
        <dbReference type="EMBL" id="CAB4131466.1"/>
    </source>
</evidence>
<dbReference type="SUPFAM" id="SSF89433">
    <property type="entry name" value="Baseplate structural protein gp8"/>
    <property type="match status" value="1"/>
</dbReference>
<reference evidence="1" key="1">
    <citation type="submission" date="2020-04" db="EMBL/GenBank/DDBJ databases">
        <authorList>
            <person name="Chiriac C."/>
            <person name="Salcher M."/>
            <person name="Ghai R."/>
            <person name="Kavagutti S V."/>
        </authorList>
    </citation>
    <scope>NUCLEOTIDE SEQUENCE</scope>
</reference>
<gene>
    <name evidence="1" type="ORF">UFOVP132_100</name>
</gene>
<name>A0A6J5LE50_9CAUD</name>
<organism evidence="1">
    <name type="scientific">uncultured Caudovirales phage</name>
    <dbReference type="NCBI Taxonomy" id="2100421"/>
    <lineage>
        <taxon>Viruses</taxon>
        <taxon>Duplodnaviria</taxon>
        <taxon>Heunggongvirae</taxon>
        <taxon>Uroviricota</taxon>
        <taxon>Caudoviricetes</taxon>
        <taxon>Peduoviridae</taxon>
        <taxon>Maltschvirus</taxon>
        <taxon>Maltschvirus maltsch</taxon>
    </lineage>
</organism>
<dbReference type="InterPro" id="IPR036327">
    <property type="entry name" value="Gp8_sf"/>
</dbReference>
<proteinExistence type="predicted"/>
<protein>
    <submittedName>
        <fullName evidence="1">Uncharacterized protein</fullName>
    </submittedName>
</protein>
<sequence>MGKLLPGFRKSLVDEIQIGILANTSHYYAFASNPVPFTGSLPATKGDDYDAVFGNDWKMVFGKKLNANNIFAMIKRYDWTSNTVYSYYDDKQDLSNSVFYVITTPTSSVGYYNIYKCIDNANGVPSTSQPDLVQPQSFQKSDGYIWRYISSIDYVTYARYTTTQFVPVTSNATIVASAANYTGVEKIVVTNAGSGYETWHNGAINGVLDSYTIQIANNAATVDNYYTNNSIYIYDVNGGTAQLRNIVAYNSTIGQGNFVTVDAAVNTTLITAGSTQYKISPQVYFETDASSKPKAYSTVTPGNNTIGAITIVDTGSGLTWANAKIISNSSYGTGASLRPIAPPAGGHGHAPSAELQAAGIGYSFTFSNTELNSISTDLTYNQIGIIRNPTSLLQDGSGDSNGVFWLANTFNQVLKASINPTGVLYTVGDTVKGRTSNATGVVVFSNSSVLHLVGDKYFSNLEMVTSSDGIRSTAITINTYGDIYASDVYPLYVQNIDNVTRSNTQSETFKLIIQV</sequence>
<dbReference type="EMBL" id="LR796247">
    <property type="protein sequence ID" value="CAB4131466.1"/>
    <property type="molecule type" value="Genomic_DNA"/>
</dbReference>